<name>A0A2T3AGV6_9PEZI</name>
<accession>A0A2T3AGV6</accession>
<reference evidence="8 9" key="1">
    <citation type="journal article" date="2018" name="Mycol. Prog.">
        <title>Coniella lustricola, a new species from submerged detritus.</title>
        <authorList>
            <person name="Raudabaugh D.B."/>
            <person name="Iturriaga T."/>
            <person name="Carver A."/>
            <person name="Mondo S."/>
            <person name="Pangilinan J."/>
            <person name="Lipzen A."/>
            <person name="He G."/>
            <person name="Amirebrahimi M."/>
            <person name="Grigoriev I.V."/>
            <person name="Miller A.N."/>
        </authorList>
    </citation>
    <scope>NUCLEOTIDE SEQUENCE [LARGE SCALE GENOMIC DNA]</scope>
    <source>
        <strain evidence="8 9">B22-T-1</strain>
    </source>
</reference>
<dbReference type="STRING" id="2025994.A0A2T3AGV6"/>
<comment type="catalytic activity">
    <reaction evidence="6">
        <text>a 5'-end (N(7)-methyl 5'-triphosphoguanosine)-ribonucleoside in snRNA + S-adenosyl-L-methionine = a 5'-end (N(2),N(7)-dimethyl 5'-triphosphoguanosine)-ribonucleoside in snRNA + S-adenosyl-L-homocysteine + H(+)</text>
        <dbReference type="Rhea" id="RHEA:78471"/>
        <dbReference type="Rhea" id="RHEA-COMP:19085"/>
        <dbReference type="Rhea" id="RHEA-COMP:19087"/>
        <dbReference type="ChEBI" id="CHEBI:15378"/>
        <dbReference type="ChEBI" id="CHEBI:57856"/>
        <dbReference type="ChEBI" id="CHEBI:59789"/>
        <dbReference type="ChEBI" id="CHEBI:156461"/>
        <dbReference type="ChEBI" id="CHEBI:172880"/>
    </reaction>
    <physiologicalReaction direction="left-to-right" evidence="6">
        <dbReference type="Rhea" id="RHEA:78472"/>
    </physiologicalReaction>
</comment>
<dbReference type="SUPFAM" id="SSF53335">
    <property type="entry name" value="S-adenosyl-L-methionine-dependent methyltransferases"/>
    <property type="match status" value="1"/>
</dbReference>
<evidence type="ECO:0000256" key="4">
    <source>
        <dbReference type="ARBA" id="ARBA00048740"/>
    </source>
</evidence>
<dbReference type="AlphaFoldDB" id="A0A2T3AGV6"/>
<dbReference type="OrthoDB" id="194443at2759"/>
<evidence type="ECO:0000256" key="3">
    <source>
        <dbReference type="ARBA" id="ARBA00047418"/>
    </source>
</evidence>
<evidence type="ECO:0000256" key="2">
    <source>
        <dbReference type="ARBA" id="ARBA00025783"/>
    </source>
</evidence>
<dbReference type="GO" id="GO:0071164">
    <property type="term" value="F:RNA cap trimethylguanosine synthase activity"/>
    <property type="evidence" value="ECO:0007669"/>
    <property type="project" value="TreeGrafter"/>
</dbReference>
<dbReference type="CDD" id="cd02440">
    <property type="entry name" value="AdoMet_MTases"/>
    <property type="match status" value="1"/>
</dbReference>
<gene>
    <name evidence="8" type="ORF">BD289DRAFT_458889</name>
</gene>
<evidence type="ECO:0000256" key="5">
    <source>
        <dbReference type="ARBA" id="ARBA00048763"/>
    </source>
</evidence>
<dbReference type="EMBL" id="KZ678390">
    <property type="protein sequence ID" value="PSR97476.1"/>
    <property type="molecule type" value="Genomic_DNA"/>
</dbReference>
<sequence length="292" mass="33500">MVPSGALSWTEDCKHYEDSSDMPEEIKKYWWQRKDLFRRYDEDIHLTDKAWFGVTPEPIAQEIAEELARKNYYEEHPPTPRIIVDLFAGAGGNTIAFAQSGYWDVVIGIEIDAATLACAQHNARVYGVNDRITWIHGDCADFMHRLKHFPWTLEPSLQVWRKQPWPNPKPDDKRRFKFSARTLPLHLADLCRNIQLFASPPWGGPVYKGAEVLDLDAMEPFGVNALHTMCAPLRHALFLPRNGDLKQLAGLMPNDTEHQLDVVQYCVRGVSKGLVAYYPVEEGYRKHEDKAV</sequence>
<proteinExistence type="inferred from homology"/>
<dbReference type="Gene3D" id="3.40.50.150">
    <property type="entry name" value="Vaccinia Virus protein VP39"/>
    <property type="match status" value="1"/>
</dbReference>
<comment type="catalytic activity">
    <reaction evidence="3">
        <text>a 5'-end (N(2),N(7)-dimethyl 5'-triphosphoguanosine)-ribonucleoside in snoRNA + S-adenosyl-L-methionine = a 5'-end (N(2),N(2),N(7)-trimethyl 5'-triphosphoguanosine)-ribonucleoside in snoRNA + S-adenosyl-L-homocysteine + H(+)</text>
        <dbReference type="Rhea" id="RHEA:78507"/>
        <dbReference type="Rhea" id="RHEA-COMP:19088"/>
        <dbReference type="Rhea" id="RHEA-COMP:19090"/>
        <dbReference type="ChEBI" id="CHEBI:15378"/>
        <dbReference type="ChEBI" id="CHEBI:57856"/>
        <dbReference type="ChEBI" id="CHEBI:59789"/>
        <dbReference type="ChEBI" id="CHEBI:167623"/>
        <dbReference type="ChEBI" id="CHEBI:172880"/>
    </reaction>
    <physiologicalReaction direction="left-to-right" evidence="3">
        <dbReference type="Rhea" id="RHEA:78508"/>
    </physiologicalReaction>
</comment>
<dbReference type="GO" id="GO:0005634">
    <property type="term" value="C:nucleus"/>
    <property type="evidence" value="ECO:0007669"/>
    <property type="project" value="TreeGrafter"/>
</dbReference>
<dbReference type="PANTHER" id="PTHR14741">
    <property type="entry name" value="S-ADENOSYLMETHIONINE-DEPENDENT METHYLTRANSFERASE RELATED"/>
    <property type="match status" value="1"/>
</dbReference>
<dbReference type="InParanoid" id="A0A2T3AGV6"/>
<evidence type="ECO:0000313" key="9">
    <source>
        <dbReference type="Proteomes" id="UP000241462"/>
    </source>
</evidence>
<dbReference type="Pfam" id="PF09445">
    <property type="entry name" value="Methyltransf_15"/>
    <property type="match status" value="1"/>
</dbReference>
<evidence type="ECO:0000313" key="8">
    <source>
        <dbReference type="EMBL" id="PSR97476.1"/>
    </source>
</evidence>
<evidence type="ECO:0000256" key="6">
    <source>
        <dbReference type="ARBA" id="ARBA00049075"/>
    </source>
</evidence>
<dbReference type="FunCoup" id="A0A2T3AGV6">
    <property type="interactions" value="112"/>
</dbReference>
<keyword evidence="9" id="KW-1185">Reference proteome</keyword>
<organism evidence="8 9">
    <name type="scientific">Coniella lustricola</name>
    <dbReference type="NCBI Taxonomy" id="2025994"/>
    <lineage>
        <taxon>Eukaryota</taxon>
        <taxon>Fungi</taxon>
        <taxon>Dikarya</taxon>
        <taxon>Ascomycota</taxon>
        <taxon>Pezizomycotina</taxon>
        <taxon>Sordariomycetes</taxon>
        <taxon>Sordariomycetidae</taxon>
        <taxon>Diaporthales</taxon>
        <taxon>Schizoparmaceae</taxon>
        <taxon>Coniella</taxon>
    </lineage>
</organism>
<dbReference type="InterPro" id="IPR029063">
    <property type="entry name" value="SAM-dependent_MTases_sf"/>
</dbReference>
<comment type="similarity">
    <text evidence="2">Belongs to the methyltransferase superfamily. Trimethylguanosine synthase family.</text>
</comment>
<evidence type="ECO:0000256" key="7">
    <source>
        <dbReference type="ARBA" id="ARBA00049790"/>
    </source>
</evidence>
<protein>
    <recommendedName>
        <fullName evidence="1">Trimethylguanosine synthase</fullName>
    </recommendedName>
    <alternativeName>
        <fullName evidence="7">Cap-specific guanine-N(2) methyltransferase</fullName>
    </alternativeName>
</protein>
<comment type="catalytic activity">
    <reaction evidence="5">
        <text>a 5'-end (N(2),N(7)-dimethyl 5'-triphosphoguanosine)-ribonucleoside in snRNA + S-adenosyl-L-methionine = a 5'-end (N(2),N(2),N(7)-trimethyl 5'-triphosphoguanosine)-ribonucleoside in snRNA + S-adenosyl-L-homocysteine + H(+)</text>
        <dbReference type="Rhea" id="RHEA:78479"/>
        <dbReference type="Rhea" id="RHEA-COMP:19087"/>
        <dbReference type="Rhea" id="RHEA-COMP:19089"/>
        <dbReference type="ChEBI" id="CHEBI:15378"/>
        <dbReference type="ChEBI" id="CHEBI:57856"/>
        <dbReference type="ChEBI" id="CHEBI:59789"/>
        <dbReference type="ChEBI" id="CHEBI:167623"/>
        <dbReference type="ChEBI" id="CHEBI:172880"/>
    </reaction>
    <physiologicalReaction direction="left-to-right" evidence="5">
        <dbReference type="Rhea" id="RHEA:78480"/>
    </physiologicalReaction>
</comment>
<evidence type="ECO:0000256" key="1">
    <source>
        <dbReference type="ARBA" id="ARBA00018517"/>
    </source>
</evidence>
<dbReference type="InterPro" id="IPR019012">
    <property type="entry name" value="RNA_cap_Gua-N2-MeTrfase"/>
</dbReference>
<comment type="catalytic activity">
    <reaction evidence="4">
        <text>a 5'-end (N(7)-methyl 5'-triphosphoguanosine)-ribonucleoside in snoRNA + S-adenosyl-L-methionine = a 5'-end (N(2),N(7)-dimethyl 5'-triphosphoguanosine)-ribonucleoside in snoRNA + S-adenosyl-L-homocysteine + H(+)</text>
        <dbReference type="Rhea" id="RHEA:78475"/>
        <dbReference type="Rhea" id="RHEA-COMP:19086"/>
        <dbReference type="Rhea" id="RHEA-COMP:19088"/>
        <dbReference type="ChEBI" id="CHEBI:15378"/>
        <dbReference type="ChEBI" id="CHEBI:57856"/>
        <dbReference type="ChEBI" id="CHEBI:59789"/>
        <dbReference type="ChEBI" id="CHEBI:156461"/>
        <dbReference type="ChEBI" id="CHEBI:172880"/>
    </reaction>
    <physiologicalReaction direction="left-to-right" evidence="4">
        <dbReference type="Rhea" id="RHEA:78476"/>
    </physiologicalReaction>
</comment>
<dbReference type="PANTHER" id="PTHR14741:SF32">
    <property type="entry name" value="TRIMETHYLGUANOSINE SYNTHASE"/>
    <property type="match status" value="1"/>
</dbReference>
<dbReference type="Proteomes" id="UP000241462">
    <property type="component" value="Unassembled WGS sequence"/>
</dbReference>